<evidence type="ECO:0000256" key="11">
    <source>
        <dbReference type="ARBA" id="ARBA00030193"/>
    </source>
</evidence>
<evidence type="ECO:0000256" key="6">
    <source>
        <dbReference type="ARBA" id="ARBA00016919"/>
    </source>
</evidence>
<dbReference type="InterPro" id="IPR045031">
    <property type="entry name" value="DHP_synth-like"/>
</dbReference>
<evidence type="ECO:0000313" key="15">
    <source>
        <dbReference type="Proteomes" id="UP000050867"/>
    </source>
</evidence>
<proteinExistence type="inferred from homology"/>
<evidence type="ECO:0000256" key="12">
    <source>
        <dbReference type="RuleBase" id="RU361205"/>
    </source>
</evidence>
<dbReference type="PANTHER" id="PTHR20941:SF1">
    <property type="entry name" value="FOLIC ACID SYNTHESIS PROTEIN FOL1"/>
    <property type="match status" value="1"/>
</dbReference>
<comment type="cofactor">
    <cofactor evidence="2 12">
        <name>Mg(2+)</name>
        <dbReference type="ChEBI" id="CHEBI:18420"/>
    </cofactor>
</comment>
<dbReference type="GO" id="GO:0005829">
    <property type="term" value="C:cytosol"/>
    <property type="evidence" value="ECO:0007669"/>
    <property type="project" value="TreeGrafter"/>
</dbReference>
<dbReference type="GO" id="GO:0046654">
    <property type="term" value="P:tetrahydrofolate biosynthetic process"/>
    <property type="evidence" value="ECO:0007669"/>
    <property type="project" value="UniProtKB-UniPathway"/>
</dbReference>
<dbReference type="PROSITE" id="PS00792">
    <property type="entry name" value="DHPS_1"/>
    <property type="match status" value="1"/>
</dbReference>
<evidence type="ECO:0000256" key="2">
    <source>
        <dbReference type="ARBA" id="ARBA00001946"/>
    </source>
</evidence>
<dbReference type="InterPro" id="IPR000489">
    <property type="entry name" value="Pterin-binding_dom"/>
</dbReference>
<dbReference type="GO" id="GO:0046872">
    <property type="term" value="F:metal ion binding"/>
    <property type="evidence" value="ECO:0007669"/>
    <property type="project" value="UniProtKB-KW"/>
</dbReference>
<comment type="caution">
    <text evidence="14">The sequence shown here is derived from an EMBL/GenBank/DDBJ whole genome shotgun (WGS) entry which is preliminary data.</text>
</comment>
<keyword evidence="9 12" id="KW-0460">Magnesium</keyword>
<evidence type="ECO:0000256" key="9">
    <source>
        <dbReference type="ARBA" id="ARBA00022842"/>
    </source>
</evidence>
<comment type="catalytic activity">
    <reaction evidence="1">
        <text>(7,8-dihydropterin-6-yl)methyl diphosphate + 4-aminobenzoate = 7,8-dihydropteroate + diphosphate</text>
        <dbReference type="Rhea" id="RHEA:19949"/>
        <dbReference type="ChEBI" id="CHEBI:17836"/>
        <dbReference type="ChEBI" id="CHEBI:17839"/>
        <dbReference type="ChEBI" id="CHEBI:33019"/>
        <dbReference type="ChEBI" id="CHEBI:72950"/>
        <dbReference type="EC" id="2.5.1.15"/>
    </reaction>
</comment>
<evidence type="ECO:0000313" key="14">
    <source>
        <dbReference type="EMBL" id="KRV48962.1"/>
    </source>
</evidence>
<evidence type="ECO:0000256" key="10">
    <source>
        <dbReference type="ARBA" id="ARBA00022909"/>
    </source>
</evidence>
<dbReference type="PROSITE" id="PS50972">
    <property type="entry name" value="PTERIN_BINDING"/>
    <property type="match status" value="1"/>
</dbReference>
<dbReference type="GO" id="GO:0004156">
    <property type="term" value="F:dihydropteroate synthase activity"/>
    <property type="evidence" value="ECO:0007669"/>
    <property type="project" value="UniProtKB-EC"/>
</dbReference>
<evidence type="ECO:0000256" key="7">
    <source>
        <dbReference type="ARBA" id="ARBA00022679"/>
    </source>
</evidence>
<dbReference type="EC" id="2.5.1.15" evidence="5 12"/>
<evidence type="ECO:0000256" key="5">
    <source>
        <dbReference type="ARBA" id="ARBA00012458"/>
    </source>
</evidence>
<dbReference type="CDD" id="cd00739">
    <property type="entry name" value="DHPS"/>
    <property type="match status" value="1"/>
</dbReference>
<comment type="similarity">
    <text evidence="4 12">Belongs to the DHPS family.</text>
</comment>
<dbReference type="Gene3D" id="3.20.20.20">
    <property type="entry name" value="Dihydropteroate synthase-like"/>
    <property type="match status" value="1"/>
</dbReference>
<keyword evidence="15" id="KW-1185">Reference proteome</keyword>
<comment type="function">
    <text evidence="12">Catalyzes the condensation of para-aminobenzoate (pABA) with 6-hydroxymethyl-7,8-dihydropterin diphosphate (DHPt-PP) to form 7,8-dihydropteroate (H2Pte), the immediate precursor of folate derivatives.</text>
</comment>
<dbReference type="NCBIfam" id="TIGR01496">
    <property type="entry name" value="DHPS"/>
    <property type="match status" value="1"/>
</dbReference>
<organism evidence="14 15">
    <name type="scientific">Wenjunlia vitaminophila</name>
    <name type="common">Streptomyces vitaminophilus</name>
    <dbReference type="NCBI Taxonomy" id="76728"/>
    <lineage>
        <taxon>Bacteria</taxon>
        <taxon>Bacillati</taxon>
        <taxon>Actinomycetota</taxon>
        <taxon>Actinomycetes</taxon>
        <taxon>Kitasatosporales</taxon>
        <taxon>Streptomycetaceae</taxon>
        <taxon>Wenjunlia</taxon>
    </lineage>
</organism>
<name>A0A0T6LT08_WENVI</name>
<evidence type="ECO:0000256" key="3">
    <source>
        <dbReference type="ARBA" id="ARBA00004763"/>
    </source>
</evidence>
<sequence length="287" mass="29530">MAGLAEYHRCAVMGVVNVTPDSFSDGGQWFDAEKAVARGLDLVATGADLVDVGGESTRPGALRVDEAEELRRVVPVVRALADAGVVVSVDTMRASVAERALEAGAALVNDVSGGLADPAMVPMVAAAEVPFVVMHWRGPSVDMHAKAEYADVVGEVLRELGDRVRAVVAGGVAPERVIVDPGLGFAKNAEHDLALLAALPRLRAELGRPLLVAASRKRFLGRVLAGAGQTPPPPRGRDAASAAVSALAARDGAWAVRVHEVAASADAVRVAQALDDATPDTPAGRTA</sequence>
<dbReference type="AlphaFoldDB" id="A0A0T6LT08"/>
<dbReference type="GO" id="GO:0046656">
    <property type="term" value="P:folic acid biosynthetic process"/>
    <property type="evidence" value="ECO:0007669"/>
    <property type="project" value="UniProtKB-KW"/>
</dbReference>
<keyword evidence="7 12" id="KW-0808">Transferase</keyword>
<dbReference type="STRING" id="76728.AQ490_22695"/>
<dbReference type="EMBL" id="LLZU01000017">
    <property type="protein sequence ID" value="KRV48962.1"/>
    <property type="molecule type" value="Genomic_DNA"/>
</dbReference>
<comment type="pathway">
    <text evidence="3 12">Cofactor biosynthesis; tetrahydrofolate biosynthesis; 7,8-dihydrofolate from 2-amino-4-hydroxy-6-hydroxymethyl-7,8-dihydropteridine diphosphate and 4-aminobenzoate: step 1/2.</text>
</comment>
<dbReference type="PROSITE" id="PS00793">
    <property type="entry name" value="DHPS_2"/>
    <property type="match status" value="1"/>
</dbReference>
<dbReference type="PANTHER" id="PTHR20941">
    <property type="entry name" value="FOLATE SYNTHESIS PROTEINS"/>
    <property type="match status" value="1"/>
</dbReference>
<dbReference type="Proteomes" id="UP000050867">
    <property type="component" value="Unassembled WGS sequence"/>
</dbReference>
<dbReference type="FunFam" id="3.20.20.20:FF:000006">
    <property type="entry name" value="Dihydropteroate synthase"/>
    <property type="match status" value="1"/>
</dbReference>
<dbReference type="SUPFAM" id="SSF51717">
    <property type="entry name" value="Dihydropteroate synthetase-like"/>
    <property type="match status" value="1"/>
</dbReference>
<dbReference type="InterPro" id="IPR011005">
    <property type="entry name" value="Dihydropteroate_synth-like_sf"/>
</dbReference>
<keyword evidence="8 12" id="KW-0479">Metal-binding</keyword>
<protein>
    <recommendedName>
        <fullName evidence="6 12">Dihydropteroate synthase</fullName>
        <shortName evidence="12">DHPS</shortName>
        <ecNumber evidence="5 12">2.5.1.15</ecNumber>
    </recommendedName>
    <alternativeName>
        <fullName evidence="11 12">Dihydropteroate pyrophosphorylase</fullName>
    </alternativeName>
</protein>
<dbReference type="eggNOG" id="COG0294">
    <property type="taxonomic scope" value="Bacteria"/>
</dbReference>
<dbReference type="OrthoDB" id="9811744at2"/>
<evidence type="ECO:0000259" key="13">
    <source>
        <dbReference type="PROSITE" id="PS50972"/>
    </source>
</evidence>
<feature type="domain" description="Pterin-binding" evidence="13">
    <location>
        <begin position="10"/>
        <end position="269"/>
    </location>
</feature>
<dbReference type="InterPro" id="IPR006390">
    <property type="entry name" value="DHP_synth_dom"/>
</dbReference>
<evidence type="ECO:0000256" key="4">
    <source>
        <dbReference type="ARBA" id="ARBA00009503"/>
    </source>
</evidence>
<dbReference type="UniPathway" id="UPA00077">
    <property type="reaction ID" value="UER00156"/>
</dbReference>
<dbReference type="Pfam" id="PF00809">
    <property type="entry name" value="Pterin_bind"/>
    <property type="match status" value="1"/>
</dbReference>
<accession>A0A0T6LT08</accession>
<reference evidence="14 15" key="1">
    <citation type="submission" date="2015-10" db="EMBL/GenBank/DDBJ databases">
        <title>Draft genome sequence of pyrrolomycin-producing Streptomyces vitaminophilus.</title>
        <authorList>
            <person name="Graham D.E."/>
            <person name="Mahan K.M."/>
            <person name="Klingeman D.M."/>
            <person name="Hettich R.L."/>
            <person name="Parry R.J."/>
        </authorList>
    </citation>
    <scope>NUCLEOTIDE SEQUENCE [LARGE SCALE GENOMIC DNA]</scope>
    <source>
        <strain evidence="14 15">ATCC 31673</strain>
    </source>
</reference>
<keyword evidence="10 12" id="KW-0289">Folate biosynthesis</keyword>
<gene>
    <name evidence="14" type="ORF">AQ490_22695</name>
</gene>
<evidence type="ECO:0000256" key="1">
    <source>
        <dbReference type="ARBA" id="ARBA00000012"/>
    </source>
</evidence>
<evidence type="ECO:0000256" key="8">
    <source>
        <dbReference type="ARBA" id="ARBA00022723"/>
    </source>
</evidence>